<protein>
    <submittedName>
        <fullName evidence="1">Type II toxin-antitoxin system RelE/ParE family toxin</fullName>
    </submittedName>
</protein>
<comment type="caution">
    <text evidence="1">The sequence shown here is derived from an EMBL/GenBank/DDBJ whole genome shotgun (WGS) entry which is preliminary data.</text>
</comment>
<reference evidence="1" key="2">
    <citation type="submission" date="2021-09" db="EMBL/GenBank/DDBJ databases">
        <authorList>
            <person name="Gilroy R."/>
        </authorList>
    </citation>
    <scope>NUCLEOTIDE SEQUENCE</scope>
    <source>
        <strain evidence="1">CHK124-7917</strain>
    </source>
</reference>
<organism evidence="1 2">
    <name type="scientific">Thermophilibacter provencensis</name>
    <dbReference type="NCBI Taxonomy" id="1852386"/>
    <lineage>
        <taxon>Bacteria</taxon>
        <taxon>Bacillati</taxon>
        <taxon>Actinomycetota</taxon>
        <taxon>Coriobacteriia</taxon>
        <taxon>Coriobacteriales</taxon>
        <taxon>Atopobiaceae</taxon>
        <taxon>Thermophilibacter</taxon>
    </lineage>
</organism>
<accession>A0A921KM53</accession>
<dbReference type="Proteomes" id="UP000697330">
    <property type="component" value="Unassembled WGS sequence"/>
</dbReference>
<evidence type="ECO:0000313" key="2">
    <source>
        <dbReference type="Proteomes" id="UP000697330"/>
    </source>
</evidence>
<gene>
    <name evidence="1" type="ORF">K8U72_09490</name>
</gene>
<name>A0A921KM53_9ACTN</name>
<dbReference type="Pfam" id="PF05973">
    <property type="entry name" value="Gp49"/>
    <property type="match status" value="1"/>
</dbReference>
<dbReference type="RefSeq" id="WP_274959611.1">
    <property type="nucleotide sequence ID" value="NZ_DBFWWQ010000365.1"/>
</dbReference>
<proteinExistence type="predicted"/>
<dbReference type="AlphaFoldDB" id="A0A921KM53"/>
<evidence type="ECO:0000313" key="1">
    <source>
        <dbReference type="EMBL" id="HJF45998.1"/>
    </source>
</evidence>
<dbReference type="EMBL" id="DYWQ01000150">
    <property type="protein sequence ID" value="HJF45998.1"/>
    <property type="molecule type" value="Genomic_DNA"/>
</dbReference>
<dbReference type="InterPro" id="IPR009241">
    <property type="entry name" value="HigB-like"/>
</dbReference>
<sequence>MRWNVQTELIRSWLDSLDEPVALRVAEALEALAADGPALGRPLVDSIHGSSIHNLKELRPRSAGRSEIRILFVFDEDRNAVTLLAGDKAGFLKRGPKWGKWYKKAIPEAERRYRRYLEWKDNGGHT</sequence>
<reference evidence="1" key="1">
    <citation type="journal article" date="2021" name="PeerJ">
        <title>Extensive microbial diversity within the chicken gut microbiome revealed by metagenomics and culture.</title>
        <authorList>
            <person name="Gilroy R."/>
            <person name="Ravi A."/>
            <person name="Getino M."/>
            <person name="Pursley I."/>
            <person name="Horton D.L."/>
            <person name="Alikhan N.F."/>
            <person name="Baker D."/>
            <person name="Gharbi K."/>
            <person name="Hall N."/>
            <person name="Watson M."/>
            <person name="Adriaenssens E.M."/>
            <person name="Foster-Nyarko E."/>
            <person name="Jarju S."/>
            <person name="Secka A."/>
            <person name="Antonio M."/>
            <person name="Oren A."/>
            <person name="Chaudhuri R.R."/>
            <person name="La Ragione R."/>
            <person name="Hildebrand F."/>
            <person name="Pallen M.J."/>
        </authorList>
    </citation>
    <scope>NUCLEOTIDE SEQUENCE</scope>
    <source>
        <strain evidence="1">CHK124-7917</strain>
    </source>
</reference>